<dbReference type="InterPro" id="IPR017310">
    <property type="entry name" value="Pept_S8A_subtilisin_clostridia"/>
</dbReference>
<dbReference type="InterPro" id="IPR015500">
    <property type="entry name" value="Peptidase_S8_subtilisin-rel"/>
</dbReference>
<dbReference type="Pfam" id="PF00082">
    <property type="entry name" value="Peptidase_S8"/>
    <property type="match status" value="2"/>
</dbReference>
<dbReference type="InterPro" id="IPR000209">
    <property type="entry name" value="Peptidase_S8/S53_dom"/>
</dbReference>
<evidence type="ECO:0000256" key="6">
    <source>
        <dbReference type="RuleBase" id="RU003355"/>
    </source>
</evidence>
<dbReference type="InterPro" id="IPR023827">
    <property type="entry name" value="Peptidase_S8_Asp-AS"/>
</dbReference>
<dbReference type="Gene3D" id="3.40.50.200">
    <property type="entry name" value="Peptidase S8/S53 domain"/>
    <property type="match status" value="1"/>
</dbReference>
<dbReference type="EMBL" id="JAOQJQ010000005">
    <property type="protein sequence ID" value="MCU6763062.1"/>
    <property type="molecule type" value="Genomic_DNA"/>
</dbReference>
<name>A0ABT2TLV3_9FIRM</name>
<dbReference type="InterPro" id="IPR034045">
    <property type="entry name" value="Pep_S8_CspA-like"/>
</dbReference>
<dbReference type="InterPro" id="IPR023828">
    <property type="entry name" value="Peptidase_S8_Ser-AS"/>
</dbReference>
<dbReference type="Gene3D" id="3.30.70.2980">
    <property type="match status" value="1"/>
</dbReference>
<keyword evidence="10" id="KW-1185">Reference proteome</keyword>
<dbReference type="SUPFAM" id="SSF52743">
    <property type="entry name" value="Subtilisin-like"/>
    <property type="match status" value="1"/>
</dbReference>
<feature type="domain" description="Csp protease B prodomain" evidence="8">
    <location>
        <begin position="4"/>
        <end position="93"/>
    </location>
</feature>
<protein>
    <submittedName>
        <fullName evidence="9">S8 family serine peptidase</fullName>
    </submittedName>
</protein>
<feature type="domain" description="Peptidase S8/S53" evidence="7">
    <location>
        <begin position="126"/>
        <end position="302"/>
    </location>
</feature>
<feature type="active site" description="Charge relay system" evidence="5">
    <location>
        <position position="509"/>
    </location>
</feature>
<dbReference type="Gene3D" id="2.60.120.1290">
    <property type="match status" value="1"/>
</dbReference>
<evidence type="ECO:0000256" key="2">
    <source>
        <dbReference type="ARBA" id="ARBA00022670"/>
    </source>
</evidence>
<evidence type="ECO:0000259" key="7">
    <source>
        <dbReference type="Pfam" id="PF00082"/>
    </source>
</evidence>
<evidence type="ECO:0000256" key="5">
    <source>
        <dbReference type="PROSITE-ProRule" id="PRU01240"/>
    </source>
</evidence>
<dbReference type="PANTHER" id="PTHR43806">
    <property type="entry name" value="PEPTIDASE S8"/>
    <property type="match status" value="1"/>
</dbReference>
<dbReference type="Pfam" id="PF18425">
    <property type="entry name" value="CspB_prodomain"/>
    <property type="match status" value="1"/>
</dbReference>
<dbReference type="PROSITE" id="PS00136">
    <property type="entry name" value="SUBTILASE_ASP"/>
    <property type="match status" value="1"/>
</dbReference>
<evidence type="ECO:0000313" key="10">
    <source>
        <dbReference type="Proteomes" id="UP001652442"/>
    </source>
</evidence>
<dbReference type="PIRSF" id="PIRSF037894">
    <property type="entry name" value="Subtilisin_rel_CspABC"/>
    <property type="match status" value="1"/>
</dbReference>
<dbReference type="PROSITE" id="PS51892">
    <property type="entry name" value="SUBTILASE"/>
    <property type="match status" value="1"/>
</dbReference>
<evidence type="ECO:0000259" key="8">
    <source>
        <dbReference type="Pfam" id="PF18425"/>
    </source>
</evidence>
<dbReference type="InterPro" id="IPR022398">
    <property type="entry name" value="Peptidase_S8_His-AS"/>
</dbReference>
<dbReference type="CDD" id="cd07478">
    <property type="entry name" value="Peptidases_S8_CspA-like"/>
    <property type="match status" value="1"/>
</dbReference>
<evidence type="ECO:0000256" key="4">
    <source>
        <dbReference type="ARBA" id="ARBA00022825"/>
    </source>
</evidence>
<sequence>MENEKIENLLNLAMGVTQEEREKSMILDVGFLDEEKKWEVIVKHTGDLSGIREKFPQVGILELLNSYAIMIIPENQVEAVASEVQILYMEKPKNMFFAKEDVHILDTEFSSGERSAQKSVYRGYTGRGVIVAVIDSGIDYAHPDFRNADGTTRILELWDQTLGKVYTSREINEALKMPDEGARYEMIPSRDLSGHGTHVAGIAAGNGRASDGKYTGVAPESSLIVVKLGTQRENSFPRTTELMSAVNYVLYKAFEYRMPVAVNISFGNNYGGHDGAALLETYMDLISDYWKSVIVTGTGNEGASRIHTSGAVRQGRREEIPFSAGDYETGFSIQIWKSFVDEFDIILTHPSGNQLGNIIPELGIQRMTMGRTEILIYYGLPSPYHISQEIFIDLIPADAYIDPGIWTITLVPKRIVHGTYNMWLPGQTVLSEGSGFLYPTENTTLTIPSTSSKVISVGAYDARYRKLADFSGRGFTRNNQQVKPDVAAPGVEIVSTAPGGGYAVRSGTSMAAPYVSGLAALMMEEGIIEGKDPYLYGEKLKAFLHKMARPLEVRTDYPNPELGWGIIG</sequence>
<comment type="caution">
    <text evidence="9">The sequence shown here is derived from an EMBL/GenBank/DDBJ whole genome shotgun (WGS) entry which is preliminary data.</text>
</comment>
<evidence type="ECO:0000256" key="1">
    <source>
        <dbReference type="ARBA" id="ARBA00011073"/>
    </source>
</evidence>
<feature type="active site" description="Charge relay system" evidence="5">
    <location>
        <position position="195"/>
    </location>
</feature>
<keyword evidence="2 5" id="KW-0645">Protease</keyword>
<dbReference type="InterPro" id="IPR050131">
    <property type="entry name" value="Peptidase_S8_subtilisin-like"/>
</dbReference>
<dbReference type="PANTHER" id="PTHR43806:SF11">
    <property type="entry name" value="CEREVISIN-RELATED"/>
    <property type="match status" value="1"/>
</dbReference>
<reference evidence="9 10" key="1">
    <citation type="journal article" date="2021" name="ISME Commun">
        <title>Automated analysis of genomic sequences facilitates high-throughput and comprehensive description of bacteria.</title>
        <authorList>
            <person name="Hitch T.C.A."/>
        </authorList>
    </citation>
    <scope>NUCLEOTIDE SEQUENCE [LARGE SCALE GENOMIC DNA]</scope>
    <source>
        <strain evidence="9 10">Sanger_109</strain>
    </source>
</reference>
<dbReference type="PROSITE" id="PS00138">
    <property type="entry name" value="SUBTILASE_SER"/>
    <property type="match status" value="1"/>
</dbReference>
<evidence type="ECO:0000313" key="9">
    <source>
        <dbReference type="EMBL" id="MCU6763062.1"/>
    </source>
</evidence>
<keyword evidence="3 5" id="KW-0378">Hydrolase</keyword>
<accession>A0ABT2TLV3</accession>
<dbReference type="Proteomes" id="UP001652442">
    <property type="component" value="Unassembled WGS sequence"/>
</dbReference>
<dbReference type="PROSITE" id="PS00137">
    <property type="entry name" value="SUBTILASE_HIS"/>
    <property type="match status" value="1"/>
</dbReference>
<evidence type="ECO:0000256" key="3">
    <source>
        <dbReference type="ARBA" id="ARBA00022801"/>
    </source>
</evidence>
<dbReference type="InterPro" id="IPR041365">
    <property type="entry name" value="CspB_prodomain"/>
</dbReference>
<organism evidence="9 10">
    <name type="scientific">Brotonthovivens ammoniilytica</name>
    <dbReference type="NCBI Taxonomy" id="2981725"/>
    <lineage>
        <taxon>Bacteria</taxon>
        <taxon>Bacillati</taxon>
        <taxon>Bacillota</taxon>
        <taxon>Clostridia</taxon>
        <taxon>Lachnospirales</taxon>
        <taxon>Lachnospiraceae</taxon>
        <taxon>Brotonthovivens</taxon>
    </lineage>
</organism>
<feature type="domain" description="Peptidase S8/S53" evidence="7">
    <location>
        <begin position="441"/>
        <end position="565"/>
    </location>
</feature>
<dbReference type="InterPro" id="IPR036852">
    <property type="entry name" value="Peptidase_S8/S53_dom_sf"/>
</dbReference>
<proteinExistence type="inferred from homology"/>
<feature type="active site" description="Charge relay system" evidence="5">
    <location>
        <position position="135"/>
    </location>
</feature>
<dbReference type="PRINTS" id="PR00723">
    <property type="entry name" value="SUBTILISIN"/>
</dbReference>
<keyword evidence="4 5" id="KW-0720">Serine protease</keyword>
<dbReference type="RefSeq" id="WP_158425717.1">
    <property type="nucleotide sequence ID" value="NZ_JAOQJQ010000005.1"/>
</dbReference>
<comment type="similarity">
    <text evidence="1 5 6">Belongs to the peptidase S8 family.</text>
</comment>
<gene>
    <name evidence="9" type="ORF">OCV88_12115</name>
</gene>